<comment type="subcellular location">
    <subcellularLocation>
        <location evidence="1">Cell membrane</location>
        <topology evidence="1">Peripheral membrane protein</topology>
    </subcellularLocation>
</comment>
<evidence type="ECO:0000313" key="11">
    <source>
        <dbReference type="EMBL" id="OEJ15345.1"/>
    </source>
</evidence>
<dbReference type="GO" id="GO:0005524">
    <property type="term" value="F:ATP binding"/>
    <property type="evidence" value="ECO:0007669"/>
    <property type="project" value="UniProtKB-KW"/>
</dbReference>
<dbReference type="EMBL" id="MDCO01000006">
    <property type="protein sequence ID" value="OEJ15345.1"/>
    <property type="molecule type" value="Genomic_DNA"/>
</dbReference>
<keyword evidence="3" id="KW-1003">Cell membrane</keyword>
<organism evidence="11 12">
    <name type="scientific">Brachyspira hampsonii</name>
    <dbReference type="NCBI Taxonomy" id="1287055"/>
    <lineage>
        <taxon>Bacteria</taxon>
        <taxon>Pseudomonadati</taxon>
        <taxon>Spirochaetota</taxon>
        <taxon>Spirochaetia</taxon>
        <taxon>Brachyspirales</taxon>
        <taxon>Brachyspiraceae</taxon>
        <taxon>Brachyspira</taxon>
    </lineage>
</organism>
<evidence type="ECO:0000313" key="12">
    <source>
        <dbReference type="Proteomes" id="UP000095247"/>
    </source>
</evidence>
<keyword evidence="7 11" id="KW-0067">ATP-binding</keyword>
<keyword evidence="2" id="KW-0813">Transport</keyword>
<dbReference type="FunFam" id="3.40.50.300:FF:000127">
    <property type="entry name" value="Ribose import ATP-binding protein RbsA"/>
    <property type="match status" value="1"/>
</dbReference>
<dbReference type="InterPro" id="IPR003439">
    <property type="entry name" value="ABC_transporter-like_ATP-bd"/>
</dbReference>
<dbReference type="Proteomes" id="UP000095247">
    <property type="component" value="Unassembled WGS sequence"/>
</dbReference>
<dbReference type="GO" id="GO:0005886">
    <property type="term" value="C:plasma membrane"/>
    <property type="evidence" value="ECO:0007669"/>
    <property type="project" value="UniProtKB-SubCell"/>
</dbReference>
<dbReference type="SUPFAM" id="SSF52540">
    <property type="entry name" value="P-loop containing nucleoside triphosphate hydrolases"/>
    <property type="match status" value="2"/>
</dbReference>
<dbReference type="InterPro" id="IPR003593">
    <property type="entry name" value="AAA+_ATPase"/>
</dbReference>
<keyword evidence="8" id="KW-1278">Translocase</keyword>
<dbReference type="PROSITE" id="PS00211">
    <property type="entry name" value="ABC_TRANSPORTER_1"/>
    <property type="match status" value="1"/>
</dbReference>
<dbReference type="PROSITE" id="PS50893">
    <property type="entry name" value="ABC_TRANSPORTER_2"/>
    <property type="match status" value="2"/>
</dbReference>
<dbReference type="Gene3D" id="3.40.50.300">
    <property type="entry name" value="P-loop containing nucleotide triphosphate hydrolases"/>
    <property type="match status" value="2"/>
</dbReference>
<dbReference type="SMART" id="SM00382">
    <property type="entry name" value="AAA"/>
    <property type="match status" value="2"/>
</dbReference>
<evidence type="ECO:0000256" key="6">
    <source>
        <dbReference type="ARBA" id="ARBA00022741"/>
    </source>
</evidence>
<keyword evidence="4" id="KW-0762">Sugar transport</keyword>
<evidence type="ECO:0000256" key="3">
    <source>
        <dbReference type="ARBA" id="ARBA00022475"/>
    </source>
</evidence>
<dbReference type="PANTHER" id="PTHR43790">
    <property type="entry name" value="CARBOHYDRATE TRANSPORT ATP-BINDING PROTEIN MG119-RELATED"/>
    <property type="match status" value="1"/>
</dbReference>
<evidence type="ECO:0000256" key="1">
    <source>
        <dbReference type="ARBA" id="ARBA00004202"/>
    </source>
</evidence>
<reference evidence="11 12" key="1">
    <citation type="submission" date="2016-08" db="EMBL/GenBank/DDBJ databases">
        <title>Characterization and recognition of Brachyspira hampsonii sp. nov., a novel intestinal spirochete that is pathogenic to pigs.</title>
        <authorList>
            <person name="Mirajkar N."/>
            <person name="La T."/>
            <person name="Phillips N."/>
            <person name="Hampson D."/>
            <person name="Gebhart C."/>
        </authorList>
    </citation>
    <scope>NUCLEOTIDE SEQUENCE [LARGE SCALE GENOMIC DNA]</scope>
    <source>
        <strain evidence="11 12">P280/1</strain>
    </source>
</reference>
<sequence>MSDNVILKMTGIEKRFKGVYALKNFNFSLIQGEILALIGENGAGKSTLMKILSGIYKKDAGSIEYFGEPLEVSGPKEAEEKGISIVHQELNLMNHLTVAQNIFIGHEPLNKFGLIDDKLMIKRAKKIFEGMNVDINPSAKIGSLTVGKQQLVEIAKALTHNSKILILDEPTAALTESETKELFRIIKDLQITGVSIVYISHRLDELFILSDRITVIRDGEYIDTKITKETNKDEIVNLMVGRVIYETPKTESKVPKDAKEILRVENLVVPGVVKDVSFSLKEGEILGFAGLMGAGRTETARAIFGADKFESGKIFVEGNEISVKSPVDAIKSGIGYLSEDRKRYGLALGLPVFENMMMGNYDKFSNMLMVQNSKVRDISEKEVKSLNIKTPSINQLVKNLSGGNQQKVVIANWLIKECKVLIFDEPTRGIDVGARSEIYNLMEQLVSMGKSIIMISSDLVEILRMSDRILVMSEGKKTGELDIKGTTQDDIMKYATMR</sequence>
<name>A0A1E5NGQ1_9SPIR</name>
<dbReference type="InterPro" id="IPR027417">
    <property type="entry name" value="P-loop_NTPase"/>
</dbReference>
<proteinExistence type="predicted"/>
<comment type="caution">
    <text evidence="11">The sequence shown here is derived from an EMBL/GenBank/DDBJ whole genome shotgun (WGS) entry which is preliminary data.</text>
</comment>
<dbReference type="PANTHER" id="PTHR43790:SF3">
    <property type="entry name" value="D-ALLOSE IMPORT ATP-BINDING PROTEIN ALSA-RELATED"/>
    <property type="match status" value="1"/>
</dbReference>
<evidence type="ECO:0000256" key="4">
    <source>
        <dbReference type="ARBA" id="ARBA00022597"/>
    </source>
</evidence>
<evidence type="ECO:0000256" key="5">
    <source>
        <dbReference type="ARBA" id="ARBA00022737"/>
    </source>
</evidence>
<dbReference type="CDD" id="cd03216">
    <property type="entry name" value="ABC_Carb_Monos_I"/>
    <property type="match status" value="1"/>
</dbReference>
<keyword evidence="9" id="KW-0472">Membrane</keyword>
<gene>
    <name evidence="11" type="ORF">BFL38_13710</name>
</gene>
<keyword evidence="6" id="KW-0547">Nucleotide-binding</keyword>
<dbReference type="CDD" id="cd03215">
    <property type="entry name" value="ABC_Carb_Monos_II"/>
    <property type="match status" value="1"/>
</dbReference>
<dbReference type="AlphaFoldDB" id="A0A1E5NGQ1"/>
<dbReference type="InterPro" id="IPR050107">
    <property type="entry name" value="ABC_carbohydrate_import_ATPase"/>
</dbReference>
<feature type="domain" description="ABC transporter" evidence="10">
    <location>
        <begin position="256"/>
        <end position="495"/>
    </location>
</feature>
<evidence type="ECO:0000256" key="2">
    <source>
        <dbReference type="ARBA" id="ARBA00022448"/>
    </source>
</evidence>
<evidence type="ECO:0000259" key="10">
    <source>
        <dbReference type="PROSITE" id="PS50893"/>
    </source>
</evidence>
<evidence type="ECO:0000256" key="9">
    <source>
        <dbReference type="ARBA" id="ARBA00023136"/>
    </source>
</evidence>
<dbReference type="Pfam" id="PF00005">
    <property type="entry name" value="ABC_tran"/>
    <property type="match status" value="2"/>
</dbReference>
<evidence type="ECO:0000256" key="8">
    <source>
        <dbReference type="ARBA" id="ARBA00022967"/>
    </source>
</evidence>
<protein>
    <submittedName>
        <fullName evidence="11">D-xylose ABC transporter ATP-binding protein</fullName>
    </submittedName>
</protein>
<keyword evidence="5" id="KW-0677">Repeat</keyword>
<dbReference type="GO" id="GO:0016887">
    <property type="term" value="F:ATP hydrolysis activity"/>
    <property type="evidence" value="ECO:0007669"/>
    <property type="project" value="InterPro"/>
</dbReference>
<evidence type="ECO:0000256" key="7">
    <source>
        <dbReference type="ARBA" id="ARBA00022840"/>
    </source>
</evidence>
<accession>A0A1E5NGQ1</accession>
<feature type="domain" description="ABC transporter" evidence="10">
    <location>
        <begin position="7"/>
        <end position="243"/>
    </location>
</feature>
<dbReference type="InterPro" id="IPR017871">
    <property type="entry name" value="ABC_transporter-like_CS"/>
</dbReference>
<dbReference type="RefSeq" id="WP_069725898.1">
    <property type="nucleotide sequence ID" value="NZ_MDCO01000006.1"/>
</dbReference>